<dbReference type="GO" id="GO:0006508">
    <property type="term" value="P:proteolysis"/>
    <property type="evidence" value="ECO:0007669"/>
    <property type="project" value="UniProtKB-KW"/>
</dbReference>
<dbReference type="GO" id="GO:0008237">
    <property type="term" value="F:metallopeptidase activity"/>
    <property type="evidence" value="ECO:0007669"/>
    <property type="project" value="UniProtKB-KW"/>
</dbReference>
<dbReference type="AlphaFoldDB" id="A0A0E4FSW7"/>
<keyword evidence="1" id="KW-0645">Protease</keyword>
<gene>
    <name evidence="1" type="ORF">NK6_3382</name>
</gene>
<sequence>MFCSCCIIPNDVLTRLSQDKKLSAVLRKQMVDTVQRGD</sequence>
<accession>A0A0E4FSW7</accession>
<protein>
    <submittedName>
        <fullName evidence="1">Extracellular metalloprotease</fullName>
    </submittedName>
</protein>
<name>A0A0E4FSW7_9BRAD</name>
<proteinExistence type="predicted"/>
<reference evidence="1 2" key="1">
    <citation type="submission" date="2014-11" db="EMBL/GenBank/DDBJ databases">
        <title>Symbiosis island explosion on the genome of extra-slow-growing strains of soybean bradyrhizobia with massive insertion sequences.</title>
        <authorList>
            <person name="Iida T."/>
            <person name="Minamisawa K."/>
        </authorList>
    </citation>
    <scope>NUCLEOTIDE SEQUENCE [LARGE SCALE GENOMIC DNA]</scope>
    <source>
        <strain evidence="1 2">NK6</strain>
    </source>
</reference>
<dbReference type="EMBL" id="AP014685">
    <property type="protein sequence ID" value="BAR56559.1"/>
    <property type="molecule type" value="Genomic_DNA"/>
</dbReference>
<keyword evidence="1" id="KW-0482">Metalloprotease</keyword>
<keyword evidence="1" id="KW-0378">Hydrolase</keyword>
<evidence type="ECO:0000313" key="1">
    <source>
        <dbReference type="EMBL" id="BAR56559.1"/>
    </source>
</evidence>
<evidence type="ECO:0000313" key="2">
    <source>
        <dbReference type="Proteomes" id="UP000063308"/>
    </source>
</evidence>
<organism evidence="1 2">
    <name type="scientific">Bradyrhizobium diazoefficiens</name>
    <dbReference type="NCBI Taxonomy" id="1355477"/>
    <lineage>
        <taxon>Bacteria</taxon>
        <taxon>Pseudomonadati</taxon>
        <taxon>Pseudomonadota</taxon>
        <taxon>Alphaproteobacteria</taxon>
        <taxon>Hyphomicrobiales</taxon>
        <taxon>Nitrobacteraceae</taxon>
        <taxon>Bradyrhizobium</taxon>
    </lineage>
</organism>
<dbReference type="Proteomes" id="UP000063308">
    <property type="component" value="Chromosome"/>
</dbReference>